<accession>A0ABV6PBG5</accession>
<keyword evidence="2" id="KW-0489">Methyltransferase</keyword>
<dbReference type="SUPFAM" id="SSF53335">
    <property type="entry name" value="S-adenosyl-L-methionine-dependent methyltransferases"/>
    <property type="match status" value="1"/>
</dbReference>
<dbReference type="GO" id="GO:0008168">
    <property type="term" value="F:methyltransferase activity"/>
    <property type="evidence" value="ECO:0007669"/>
    <property type="project" value="UniProtKB-KW"/>
</dbReference>
<evidence type="ECO:0000313" key="3">
    <source>
        <dbReference type="Proteomes" id="UP001589862"/>
    </source>
</evidence>
<sequence length="274" mass="30343">MTQLFQRAAHDWLTLRQKPDARARERARDLITTLNEHFADSTEITILDLGAGSGANMLWLSQHLPTPQRWRLIDRDAELLEAAQHVQAPPHVLGVEAELRSLDELTVDEVSEADLVTASAVLDVLSFAQLDGLADLLSHAQVPALFSLNVTGKVEFSPDEPLDHELTEAFNEHQHRSGLAGPQAATYLAEKLEAAGLRVLTADTDWLEGTNSREHQSDEAFVDRYLTERVAAALEQRPDLAEDAAAWLRQRQTQLSQGTLTVRVGHHDILVLPA</sequence>
<dbReference type="Pfam" id="PF13649">
    <property type="entry name" value="Methyltransf_25"/>
    <property type="match status" value="1"/>
</dbReference>
<dbReference type="InterPro" id="IPR029063">
    <property type="entry name" value="SAM-dependent_MTases_sf"/>
</dbReference>
<proteinExistence type="predicted"/>
<name>A0ABV6PBG5_9MICC</name>
<organism evidence="2 3">
    <name type="scientific">Micrococcoides hystricis</name>
    <dbReference type="NCBI Taxonomy" id="1572761"/>
    <lineage>
        <taxon>Bacteria</taxon>
        <taxon>Bacillati</taxon>
        <taxon>Actinomycetota</taxon>
        <taxon>Actinomycetes</taxon>
        <taxon>Micrococcales</taxon>
        <taxon>Micrococcaceae</taxon>
        <taxon>Micrococcoides</taxon>
    </lineage>
</organism>
<dbReference type="EMBL" id="JBHLUB010000030">
    <property type="protein sequence ID" value="MFC0582459.1"/>
    <property type="molecule type" value="Genomic_DNA"/>
</dbReference>
<reference evidence="2 3" key="1">
    <citation type="submission" date="2024-09" db="EMBL/GenBank/DDBJ databases">
        <authorList>
            <person name="Sun Q."/>
            <person name="Mori K."/>
        </authorList>
    </citation>
    <scope>NUCLEOTIDE SEQUENCE [LARGE SCALE GENOMIC DNA]</scope>
    <source>
        <strain evidence="2 3">NCAIM B.02604</strain>
    </source>
</reference>
<gene>
    <name evidence="2" type="ORF">ACFFFR_08705</name>
</gene>
<dbReference type="CDD" id="cd02440">
    <property type="entry name" value="AdoMet_MTases"/>
    <property type="match status" value="1"/>
</dbReference>
<dbReference type="Gene3D" id="3.40.50.150">
    <property type="entry name" value="Vaccinia Virus protein VP39"/>
    <property type="match status" value="1"/>
</dbReference>
<comment type="caution">
    <text evidence="2">The sequence shown here is derived from an EMBL/GenBank/DDBJ whole genome shotgun (WGS) entry which is preliminary data.</text>
</comment>
<dbReference type="Proteomes" id="UP001589862">
    <property type="component" value="Unassembled WGS sequence"/>
</dbReference>
<protein>
    <submittedName>
        <fullName evidence="2">Methyltransferase domain-containing protein</fullName>
    </submittedName>
</protein>
<feature type="domain" description="Methyltransferase" evidence="1">
    <location>
        <begin position="46"/>
        <end position="131"/>
    </location>
</feature>
<evidence type="ECO:0000313" key="2">
    <source>
        <dbReference type="EMBL" id="MFC0582459.1"/>
    </source>
</evidence>
<evidence type="ECO:0000259" key="1">
    <source>
        <dbReference type="Pfam" id="PF13649"/>
    </source>
</evidence>
<dbReference type="InterPro" id="IPR041698">
    <property type="entry name" value="Methyltransf_25"/>
</dbReference>
<dbReference type="RefSeq" id="WP_377459631.1">
    <property type="nucleotide sequence ID" value="NZ_JBHLUB010000030.1"/>
</dbReference>
<dbReference type="GO" id="GO:0032259">
    <property type="term" value="P:methylation"/>
    <property type="evidence" value="ECO:0007669"/>
    <property type="project" value="UniProtKB-KW"/>
</dbReference>
<keyword evidence="3" id="KW-1185">Reference proteome</keyword>
<keyword evidence="2" id="KW-0808">Transferase</keyword>